<dbReference type="Pfam" id="PF00173">
    <property type="entry name" value="Cyt-b5"/>
    <property type="match status" value="1"/>
</dbReference>
<reference evidence="7 8" key="1">
    <citation type="submission" date="2019-12" db="EMBL/GenBank/DDBJ databases">
        <title>A genome sequence resource for the geographically widespread anthracnose pathogen Colletotrichum asianum.</title>
        <authorList>
            <person name="Meng Y."/>
        </authorList>
    </citation>
    <scope>NUCLEOTIDE SEQUENCE [LARGE SCALE GENOMIC DNA]</scope>
    <source>
        <strain evidence="7 8">ICMP 18580</strain>
    </source>
</reference>
<keyword evidence="2" id="KW-0479">Metal-binding</keyword>
<keyword evidence="3" id="KW-0408">Iron</keyword>
<dbReference type="InterPro" id="IPR036400">
    <property type="entry name" value="Cyt_B5-like_heme/steroid_sf"/>
</dbReference>
<keyword evidence="8" id="KW-1185">Reference proteome</keyword>
<accession>A0A8H3W038</accession>
<dbReference type="InterPro" id="IPR001199">
    <property type="entry name" value="Cyt_B5-like_heme/steroid-bd"/>
</dbReference>
<evidence type="ECO:0000259" key="6">
    <source>
        <dbReference type="PROSITE" id="PS50255"/>
    </source>
</evidence>
<evidence type="ECO:0000256" key="1">
    <source>
        <dbReference type="ARBA" id="ARBA00022617"/>
    </source>
</evidence>
<dbReference type="PROSITE" id="PS50255">
    <property type="entry name" value="CYTOCHROME_B5_2"/>
    <property type="match status" value="1"/>
</dbReference>
<evidence type="ECO:0000256" key="5">
    <source>
        <dbReference type="SAM" id="MobiDB-lite"/>
    </source>
</evidence>
<protein>
    <submittedName>
        <fullName evidence="7">Cytochrome b5-like heme steroid binding domain-containing protein</fullName>
    </submittedName>
</protein>
<dbReference type="Proteomes" id="UP000434172">
    <property type="component" value="Unassembled WGS sequence"/>
</dbReference>
<dbReference type="PROSITE" id="PS00191">
    <property type="entry name" value="CYTOCHROME_B5_1"/>
    <property type="match status" value="1"/>
</dbReference>
<gene>
    <name evidence="7" type="ORF">GQ607_016926</name>
</gene>
<name>A0A8H3W038_9PEZI</name>
<comment type="similarity">
    <text evidence="4">Belongs to the cytochrome b5 family.</text>
</comment>
<sequence>MSDNRVDPWKKHYVTGTLPQPNNDRLSWLDPMFPSMDPLTLQLDPPSTNALPKPSPAELDDLFLSERLQKHFMYGLTTWEAAILASAEDYTAYDESDHTTANDLSVDEDSWLRVWQKYRWRIDFVQQNHWTGNAGGNWTVDNPFLWKELSKCIQLADNILRVSATEPWLRMLLSKDGLESVKVEVPYGSKNWEQIWRVKNDTSFMTTTQAVLDFFEDPEFYTAVLWAFKDHSTNFVASENGSAEVGTTHQTYNAHRRLSPITLDIVYLQTMLDPSATAVSKRLALHLQALTIVHELMHAVNLEIRSRPNAGLKQPTLTLGGHAKHEIFGAREYYPEMGHSWEGSALGGSLFGIESLETGSHYRNSNAAGIIAGLAVWPKINSHTWHETYGVALCIPSYSTTWPAPALWATSFRSGDFWNKIVPKYGPGALKMPKPLVDVTIEDAPFKSAGGPVPSQARWVMGYIPPEWHRKSLGTLARRLTSRRRAYQTRRPWFPDTFAMWQMTPWSWTDFRRELNIALNIHFVRRGLVDQSDLQGMIIRLIHPLVIGVKFPDGRVSMQIPPGFEHVNKECAVQAWFFRAIGILMAASLPAHDGEVVPEREPSHYSNPNPWKIKASVATALNSAERSDLSAAMRYLYRNRHKYDGFRMDKRHHAPDPPKNRLNLRRDLIELAVCCWDAFEAVCDLPLGLRGAFFTAVNDMTAQLKADAGNDYRSWLDFNFRMPEYAGVWENGRATGLEKFKEVLKDGWNAMSPAFGEEAVVRFNGEPVKDPGHIEIEPSWAIGCVGIAGDVVPVDQHPGKGDFKYFTASQIYDQAMKEGTPVLIAEEGIHLNIFLVSDVKELLGNITEEQLNTITSKEFNGQQLKPEAVKLLRQAAPNLLPLGRAMRLWREDEIALCDGTNGYPFCVRIADSIFDLTDVDYLDNAGPDKRVNVLEILRSTPGGNPSQKLLQAGVFPRAVSDQISRYRIGYVNSKVPRATHRHHERTFTEKTLRRYEFVDCSMYVAIQDKVYDITNYVMLHPGGERLLAENGGRDITELFNKCHPQSKDELIKSLQAVHIGRMVENRSETVLLDGLPSPEVVHHDEILLRNDIYSVRALIDSAENYRLVEALRPYLGKDATQALAAEDDDEGPLTTFARMKGFIVAMTDPQKTELRNMSIPELRGFDGLDDRLTYVAVDGLIYDVTDVIDFGHNNRNYDNLRNYVGHSIQSDDALADYVKNNCEHRLCARLVDFRHADSGAEKFIWNAARWRPMENYPPLWGYRPPNPPSPPQPGEVAPYPHVQMLEDKYGVQDFFDGPDANTAGEVLDSLANPAGGYEADSDDSDSAQTVYAVQSYQPVMASRYGRNRGKMDVKRRLKEKHRIQRLRGKKTPGIRPRPDDGSVGVEESVCSKRKVHFAKEDGPEKRRKIFEYSTE</sequence>
<dbReference type="PANTHER" id="PTHR19359">
    <property type="entry name" value="CYTOCHROME B5"/>
    <property type="match status" value="1"/>
</dbReference>
<feature type="domain" description="Cytochrome b5 heme-binding" evidence="6">
    <location>
        <begin position="984"/>
        <end position="1063"/>
    </location>
</feature>
<evidence type="ECO:0000313" key="7">
    <source>
        <dbReference type="EMBL" id="KAF0315857.1"/>
    </source>
</evidence>
<organism evidence="7 8">
    <name type="scientific">Colletotrichum asianum</name>
    <dbReference type="NCBI Taxonomy" id="702518"/>
    <lineage>
        <taxon>Eukaryota</taxon>
        <taxon>Fungi</taxon>
        <taxon>Dikarya</taxon>
        <taxon>Ascomycota</taxon>
        <taxon>Pezizomycotina</taxon>
        <taxon>Sordariomycetes</taxon>
        <taxon>Hypocreomycetidae</taxon>
        <taxon>Glomerellales</taxon>
        <taxon>Glomerellaceae</taxon>
        <taxon>Colletotrichum</taxon>
        <taxon>Colletotrichum gloeosporioides species complex</taxon>
    </lineage>
</organism>
<comment type="caution">
    <text evidence="7">The sequence shown here is derived from an EMBL/GenBank/DDBJ whole genome shotgun (WGS) entry which is preliminary data.</text>
</comment>
<dbReference type="SMART" id="SM01117">
    <property type="entry name" value="Cyt-b5"/>
    <property type="match status" value="3"/>
</dbReference>
<dbReference type="GO" id="GO:0020037">
    <property type="term" value="F:heme binding"/>
    <property type="evidence" value="ECO:0007669"/>
    <property type="project" value="InterPro"/>
</dbReference>
<evidence type="ECO:0000256" key="3">
    <source>
        <dbReference type="ARBA" id="ARBA00023004"/>
    </source>
</evidence>
<dbReference type="Gene3D" id="3.10.120.10">
    <property type="entry name" value="Cytochrome b5-like heme/steroid binding domain"/>
    <property type="match status" value="1"/>
</dbReference>
<dbReference type="EMBL" id="WOWK01000183">
    <property type="protein sequence ID" value="KAF0315857.1"/>
    <property type="molecule type" value="Genomic_DNA"/>
</dbReference>
<evidence type="ECO:0000256" key="2">
    <source>
        <dbReference type="ARBA" id="ARBA00022723"/>
    </source>
</evidence>
<dbReference type="GO" id="GO:0046872">
    <property type="term" value="F:metal ion binding"/>
    <property type="evidence" value="ECO:0007669"/>
    <property type="project" value="UniProtKB-KW"/>
</dbReference>
<dbReference type="InterPro" id="IPR018506">
    <property type="entry name" value="Cyt_B5_heme-BS"/>
</dbReference>
<evidence type="ECO:0000313" key="8">
    <source>
        <dbReference type="Proteomes" id="UP000434172"/>
    </source>
</evidence>
<dbReference type="InterPro" id="IPR050668">
    <property type="entry name" value="Cytochrome_b5"/>
</dbReference>
<dbReference type="PANTHER" id="PTHR19359:SF14">
    <property type="entry name" value="CYTOCHROME B5 A"/>
    <property type="match status" value="1"/>
</dbReference>
<proteinExistence type="inferred from homology"/>
<dbReference type="OrthoDB" id="10254945at2759"/>
<dbReference type="SUPFAM" id="SSF55856">
    <property type="entry name" value="Cytochrome b5-like heme/steroid binding domain"/>
    <property type="match status" value="2"/>
</dbReference>
<feature type="region of interest" description="Disordered" evidence="5">
    <location>
        <begin position="1365"/>
        <end position="1386"/>
    </location>
</feature>
<evidence type="ECO:0000256" key="4">
    <source>
        <dbReference type="ARBA" id="ARBA00038168"/>
    </source>
</evidence>
<keyword evidence="1" id="KW-0349">Heme</keyword>
<dbReference type="GO" id="GO:0016020">
    <property type="term" value="C:membrane"/>
    <property type="evidence" value="ECO:0007669"/>
    <property type="project" value="TreeGrafter"/>
</dbReference>